<sequence>MTETEKHLFFFSQSLMGPKWVCKACTFLNQYDNSSYEICGTRNLASSLSTLGNDDLDELGSSVGDVFFPSIDVKYVAFSPATATWAGQPGSSAQQWGNTSTSILSPEFAVVSSPSSFKSSIGERHGWFCATGAGTVQYLNI</sequence>
<accession>A0ACC0ATR3</accession>
<evidence type="ECO:0000313" key="1">
    <source>
        <dbReference type="EMBL" id="KAI5662843.1"/>
    </source>
</evidence>
<protein>
    <submittedName>
        <fullName evidence="1">Uncharacterized protein</fullName>
    </submittedName>
</protein>
<evidence type="ECO:0000313" key="2">
    <source>
        <dbReference type="Proteomes" id="UP001060085"/>
    </source>
</evidence>
<organism evidence="1 2">
    <name type="scientific">Catharanthus roseus</name>
    <name type="common">Madagascar periwinkle</name>
    <name type="synonym">Vinca rosea</name>
    <dbReference type="NCBI Taxonomy" id="4058"/>
    <lineage>
        <taxon>Eukaryota</taxon>
        <taxon>Viridiplantae</taxon>
        <taxon>Streptophyta</taxon>
        <taxon>Embryophyta</taxon>
        <taxon>Tracheophyta</taxon>
        <taxon>Spermatophyta</taxon>
        <taxon>Magnoliopsida</taxon>
        <taxon>eudicotyledons</taxon>
        <taxon>Gunneridae</taxon>
        <taxon>Pentapetalae</taxon>
        <taxon>asterids</taxon>
        <taxon>lamiids</taxon>
        <taxon>Gentianales</taxon>
        <taxon>Apocynaceae</taxon>
        <taxon>Rauvolfioideae</taxon>
        <taxon>Vinceae</taxon>
        <taxon>Catharanthinae</taxon>
        <taxon>Catharanthus</taxon>
    </lineage>
</organism>
<dbReference type="Proteomes" id="UP001060085">
    <property type="component" value="Linkage Group LG05"/>
</dbReference>
<proteinExistence type="predicted"/>
<reference evidence="2" key="1">
    <citation type="journal article" date="2023" name="Nat. Plants">
        <title>Single-cell RNA sequencing provides a high-resolution roadmap for understanding the multicellular compartmentation of specialized metabolism.</title>
        <authorList>
            <person name="Sun S."/>
            <person name="Shen X."/>
            <person name="Li Y."/>
            <person name="Li Y."/>
            <person name="Wang S."/>
            <person name="Li R."/>
            <person name="Zhang H."/>
            <person name="Shen G."/>
            <person name="Guo B."/>
            <person name="Wei J."/>
            <person name="Xu J."/>
            <person name="St-Pierre B."/>
            <person name="Chen S."/>
            <person name="Sun C."/>
        </authorList>
    </citation>
    <scope>NUCLEOTIDE SEQUENCE [LARGE SCALE GENOMIC DNA]</scope>
</reference>
<comment type="caution">
    <text evidence="1">The sequence shown here is derived from an EMBL/GenBank/DDBJ whole genome shotgun (WGS) entry which is preliminary data.</text>
</comment>
<dbReference type="EMBL" id="CM044705">
    <property type="protein sequence ID" value="KAI5662843.1"/>
    <property type="molecule type" value="Genomic_DNA"/>
</dbReference>
<gene>
    <name evidence="1" type="ORF">M9H77_22166</name>
</gene>
<name>A0ACC0ATR3_CATRO</name>
<keyword evidence="2" id="KW-1185">Reference proteome</keyword>